<reference evidence="5 6" key="1">
    <citation type="submission" date="2015-06" db="EMBL/GenBank/DDBJ databases">
        <title>Draft genome of the ant-associated black yeast Phialophora attae CBS 131958.</title>
        <authorList>
            <person name="Moreno L.F."/>
            <person name="Stielow B.J."/>
            <person name="de Hoog S."/>
            <person name="Vicente V.A."/>
            <person name="Weiss V.A."/>
            <person name="de Vries M."/>
            <person name="Cruz L.M."/>
            <person name="Souza E.M."/>
        </authorList>
    </citation>
    <scope>NUCLEOTIDE SEQUENCE [LARGE SCALE GENOMIC DNA]</scope>
    <source>
        <strain evidence="5 6">CBS 131958</strain>
    </source>
</reference>
<dbReference type="InterPro" id="IPR001129">
    <property type="entry name" value="Membr-assoc_MAPEG"/>
</dbReference>
<evidence type="ECO:0000256" key="4">
    <source>
        <dbReference type="ARBA" id="ARBA00023136"/>
    </source>
</evidence>
<keyword evidence="3" id="KW-1133">Transmembrane helix</keyword>
<gene>
    <name evidence="5" type="ORF">AB675_10500</name>
</gene>
<dbReference type="VEuPathDB" id="FungiDB:AB675_10500"/>
<protein>
    <submittedName>
        <fullName evidence="5">Uncharacterized protein</fullName>
    </submittedName>
</protein>
<dbReference type="AlphaFoldDB" id="A0A0N1HIH2"/>
<sequence>MASTVQPYNWSIHAIPAAYLLAFPPYLYQFARCMTASNYTATNIVPRTNLELLKPKLPNNVWQSLVRARGAHLNALEGFPLFAAAMIAGNYAKLDTREMNTLAADYLLLRVVYTGLYMTVKSEAASYLRSTVYAASLSVPLYVLWKAGNRIAADKF</sequence>
<dbReference type="GeneID" id="28731159"/>
<dbReference type="SUPFAM" id="SSF161084">
    <property type="entry name" value="MAPEG domain-like"/>
    <property type="match status" value="1"/>
</dbReference>
<evidence type="ECO:0000256" key="1">
    <source>
        <dbReference type="ARBA" id="ARBA00004370"/>
    </source>
</evidence>
<evidence type="ECO:0000256" key="2">
    <source>
        <dbReference type="ARBA" id="ARBA00022692"/>
    </source>
</evidence>
<evidence type="ECO:0000313" key="5">
    <source>
        <dbReference type="EMBL" id="KPI35885.1"/>
    </source>
</evidence>
<dbReference type="PANTHER" id="PTHR35371">
    <property type="entry name" value="INNER MEMBRANE PROTEIN"/>
    <property type="match status" value="1"/>
</dbReference>
<dbReference type="OrthoDB" id="2122304at2759"/>
<proteinExistence type="predicted"/>
<dbReference type="Gene3D" id="1.20.120.550">
    <property type="entry name" value="Membrane associated eicosanoid/glutathione metabolism-like domain"/>
    <property type="match status" value="1"/>
</dbReference>
<keyword evidence="2" id="KW-0812">Transmembrane</keyword>
<dbReference type="RefSeq" id="XP_017995848.1">
    <property type="nucleotide sequence ID" value="XM_018139279.1"/>
</dbReference>
<organism evidence="5 6">
    <name type="scientific">Cyphellophora attinorum</name>
    <dbReference type="NCBI Taxonomy" id="1664694"/>
    <lineage>
        <taxon>Eukaryota</taxon>
        <taxon>Fungi</taxon>
        <taxon>Dikarya</taxon>
        <taxon>Ascomycota</taxon>
        <taxon>Pezizomycotina</taxon>
        <taxon>Eurotiomycetes</taxon>
        <taxon>Chaetothyriomycetidae</taxon>
        <taxon>Chaetothyriales</taxon>
        <taxon>Cyphellophoraceae</taxon>
        <taxon>Cyphellophora</taxon>
    </lineage>
</organism>
<dbReference type="GO" id="GO:0016020">
    <property type="term" value="C:membrane"/>
    <property type="evidence" value="ECO:0007669"/>
    <property type="project" value="UniProtKB-SubCell"/>
</dbReference>
<keyword evidence="4" id="KW-0472">Membrane</keyword>
<dbReference type="Pfam" id="PF01124">
    <property type="entry name" value="MAPEG"/>
    <property type="match status" value="1"/>
</dbReference>
<dbReference type="EMBL" id="LFJN01000035">
    <property type="protein sequence ID" value="KPI35885.1"/>
    <property type="molecule type" value="Genomic_DNA"/>
</dbReference>
<dbReference type="InterPro" id="IPR023352">
    <property type="entry name" value="MAPEG-like_dom_sf"/>
</dbReference>
<evidence type="ECO:0000256" key="3">
    <source>
        <dbReference type="ARBA" id="ARBA00022989"/>
    </source>
</evidence>
<evidence type="ECO:0000313" key="6">
    <source>
        <dbReference type="Proteomes" id="UP000038010"/>
    </source>
</evidence>
<accession>A0A0N1HIH2</accession>
<comment type="caution">
    <text evidence="5">The sequence shown here is derived from an EMBL/GenBank/DDBJ whole genome shotgun (WGS) entry which is preliminary data.</text>
</comment>
<dbReference type="Proteomes" id="UP000038010">
    <property type="component" value="Unassembled WGS sequence"/>
</dbReference>
<keyword evidence="6" id="KW-1185">Reference proteome</keyword>
<dbReference type="PANTHER" id="PTHR35371:SF1">
    <property type="entry name" value="BLR7753 PROTEIN"/>
    <property type="match status" value="1"/>
</dbReference>
<comment type="subcellular location">
    <subcellularLocation>
        <location evidence="1">Membrane</location>
    </subcellularLocation>
</comment>
<name>A0A0N1HIH2_9EURO</name>